<comment type="caution">
    <text evidence="1">The sequence shown here is derived from an EMBL/GenBank/DDBJ whole genome shotgun (WGS) entry which is preliminary data.</text>
</comment>
<evidence type="ECO:0000313" key="1">
    <source>
        <dbReference type="EMBL" id="MFC4804668.1"/>
    </source>
</evidence>
<dbReference type="RefSeq" id="WP_379788182.1">
    <property type="nucleotide sequence ID" value="NZ_JBHSHL010000022.1"/>
</dbReference>
<reference evidence="2" key="1">
    <citation type="journal article" date="2019" name="Int. J. Syst. Evol. Microbiol.">
        <title>The Global Catalogue of Microorganisms (GCM) 10K type strain sequencing project: providing services to taxonomists for standard genome sequencing and annotation.</title>
        <authorList>
            <consortium name="The Broad Institute Genomics Platform"/>
            <consortium name="The Broad Institute Genome Sequencing Center for Infectious Disease"/>
            <person name="Wu L."/>
            <person name="Ma J."/>
        </authorList>
    </citation>
    <scope>NUCLEOTIDE SEQUENCE [LARGE SCALE GENOMIC DNA]</scope>
    <source>
        <strain evidence="2">CCUG 46385</strain>
    </source>
</reference>
<name>A0ABV9QL83_9FIRM</name>
<accession>A0ABV9QL83</accession>
<dbReference type="InterPro" id="IPR015001">
    <property type="entry name" value="DUF1850"/>
</dbReference>
<dbReference type="Pfam" id="PF08905">
    <property type="entry name" value="DUF1850"/>
    <property type="match status" value="1"/>
</dbReference>
<keyword evidence="2" id="KW-1185">Reference proteome</keyword>
<organism evidence="1 2">
    <name type="scientific">Filifactor villosus</name>
    <dbReference type="NCBI Taxonomy" id="29374"/>
    <lineage>
        <taxon>Bacteria</taxon>
        <taxon>Bacillati</taxon>
        <taxon>Bacillota</taxon>
        <taxon>Clostridia</taxon>
        <taxon>Peptostreptococcales</taxon>
        <taxon>Filifactoraceae</taxon>
        <taxon>Filifactor</taxon>
    </lineage>
</organism>
<protein>
    <submittedName>
        <fullName evidence="1">DUF1850 domain-containing protein</fullName>
    </submittedName>
</protein>
<dbReference type="EMBL" id="JBHSHL010000022">
    <property type="protein sequence ID" value="MFC4804668.1"/>
    <property type="molecule type" value="Genomic_DNA"/>
</dbReference>
<gene>
    <name evidence="1" type="ORF">ACFO4R_06180</name>
</gene>
<evidence type="ECO:0000313" key="2">
    <source>
        <dbReference type="Proteomes" id="UP001595916"/>
    </source>
</evidence>
<dbReference type="Proteomes" id="UP001595916">
    <property type="component" value="Unassembled WGS sequence"/>
</dbReference>
<sequence>MRSYSARGRLFLLLLMFFFCLFAFVPSRLDLVIKNRKNMVLERIPVKGAEYFDISFRHSVNKGEIIERYRIDNRTRTFYLETGWFESYGAGMMDSLAEGVEMSEEGRYLRLDFPRKDLQEVSYAAAGIADHLLEIGENKLYLFEKNPYKTDIIFLEKSSLFERVFE</sequence>
<proteinExistence type="predicted"/>